<organism evidence="3 4">
    <name type="scientific">Candidatus Wallbacteria bacterium HGW-Wallbacteria-1</name>
    <dbReference type="NCBI Taxonomy" id="2013854"/>
    <lineage>
        <taxon>Bacteria</taxon>
        <taxon>Candidatus Walliibacteriota</taxon>
    </lineage>
</organism>
<dbReference type="GO" id="GO:0003824">
    <property type="term" value="F:catalytic activity"/>
    <property type="evidence" value="ECO:0007669"/>
    <property type="project" value="InterPro"/>
</dbReference>
<name>A0A2N1PIU8_9BACT</name>
<dbReference type="NCBIfam" id="TIGR03793">
    <property type="entry name" value="leader_NHLP"/>
    <property type="match status" value="1"/>
</dbReference>
<dbReference type="Proteomes" id="UP000233256">
    <property type="component" value="Unassembled WGS sequence"/>
</dbReference>
<dbReference type="Gene3D" id="3.90.330.10">
    <property type="entry name" value="Nitrile hydratase alpha /Thiocyanate hydrolase gamma"/>
    <property type="match status" value="1"/>
</dbReference>
<reference evidence="3 4" key="1">
    <citation type="journal article" date="2017" name="ISME J.">
        <title>Potential for microbial H2 and metal transformations associated with novel bacteria and archaea in deep terrestrial subsurface sediments.</title>
        <authorList>
            <person name="Hernsdorf A.W."/>
            <person name="Amano Y."/>
            <person name="Miyakawa K."/>
            <person name="Ise K."/>
            <person name="Suzuki Y."/>
            <person name="Anantharaman K."/>
            <person name="Probst A."/>
            <person name="Burstein D."/>
            <person name="Thomas B.C."/>
            <person name="Banfield J.F."/>
        </authorList>
    </citation>
    <scope>NUCLEOTIDE SEQUENCE [LARGE SCALE GENOMIC DNA]</scope>
    <source>
        <strain evidence="3">HGW-Wallbacteria-1</strain>
    </source>
</reference>
<accession>A0A2N1PIU8</accession>
<keyword evidence="1" id="KW-0479">Metal-binding</keyword>
<dbReference type="InterPro" id="IPR036648">
    <property type="entry name" value="CN_Hdrase_a/SCN_Hdrase_g_sf"/>
</dbReference>
<feature type="domain" description="Nitrile hydratase alpha/Thiocyanate hydrolase gamma" evidence="2">
    <location>
        <begin position="59"/>
        <end position="130"/>
    </location>
</feature>
<dbReference type="EMBL" id="PGXC01000055">
    <property type="protein sequence ID" value="PKK88273.1"/>
    <property type="molecule type" value="Genomic_DNA"/>
</dbReference>
<protein>
    <recommendedName>
        <fullName evidence="2">Nitrile hydratase alpha/Thiocyanate hydrolase gamma domain-containing protein</fullName>
    </recommendedName>
</protein>
<evidence type="ECO:0000259" key="2">
    <source>
        <dbReference type="Pfam" id="PF02979"/>
    </source>
</evidence>
<evidence type="ECO:0000313" key="4">
    <source>
        <dbReference type="Proteomes" id="UP000233256"/>
    </source>
</evidence>
<comment type="caution">
    <text evidence="3">The sequence shown here is derived from an EMBL/GenBank/DDBJ whole genome shotgun (WGS) entry which is preliminary data.</text>
</comment>
<gene>
    <name evidence="3" type="ORF">CVV64_19580</name>
</gene>
<dbReference type="Pfam" id="PF02979">
    <property type="entry name" value="NHase_alpha"/>
    <property type="match status" value="1"/>
</dbReference>
<dbReference type="InterPro" id="IPR004232">
    <property type="entry name" value="CN_Hdrtase_a/SCN_Hdrlase_g"/>
</dbReference>
<proteinExistence type="predicted"/>
<dbReference type="InterPro" id="IPR022513">
    <property type="entry name" value="TOMM_pelo"/>
</dbReference>
<dbReference type="AlphaFoldDB" id="A0A2N1PIU8"/>
<dbReference type="GO" id="GO:0046914">
    <property type="term" value="F:transition metal ion binding"/>
    <property type="evidence" value="ECO:0007669"/>
    <property type="project" value="InterPro"/>
</dbReference>
<evidence type="ECO:0000313" key="3">
    <source>
        <dbReference type="EMBL" id="PKK88273.1"/>
    </source>
</evidence>
<dbReference type="SUPFAM" id="SSF56209">
    <property type="entry name" value="Nitrile hydratase alpha chain"/>
    <property type="match status" value="2"/>
</dbReference>
<sequence>MNITELFTILQTDPDYRAAFIADPAWVLKKADIDIAGDRSVIVHENDHFNHHYVLHSAFVKVEHSEIKPTDMAMAIQVRADKDPEFRKILLEDPELAIRKALNVSIPPKMKMHIHENTPHTFHIVLPQMASENELSDRDLELVAGGKGDTTIYEDDNVEIVYHPPELQIDLDPNGDLERIFSGW</sequence>
<evidence type="ECO:0000256" key="1">
    <source>
        <dbReference type="ARBA" id="ARBA00022723"/>
    </source>
</evidence>